<evidence type="ECO:0008006" key="4">
    <source>
        <dbReference type="Google" id="ProtNLM"/>
    </source>
</evidence>
<sequence length="449" mass="50161">MDSELLTGLLLGACALGFGLGAVWQFARRKPKTARRIERIGARTTAPKQQAQPAAEEKVAPRMPEVGMHRPAMLAITSVSGDLTAAEVFIQRAHELDEPHFRAMEIDPHDLEAVQSLFEHVNALAWTPGSDLSHNVFEVTFSPVIERALESGFQPRTNAVASDLQIIGVDEHGLELGEPMATSDYGWGAPTRIHSLWGLLNPAEHEHPLAAELRSEMDLIKSMLPKVQLFVTALEGMQWEQEIDELFDLSRDVRRLGLEEGRAQQRTDRADDLAAKMRAHNKRIDEALEALTNGIRTLQDADDALNKAIPLMHERELAILCLRAIALMRVISSEDYMHGMRCSSRIAENVKAFPDVHPLLNRARQAAYDAAETRSRAMTPAELKLLGDVKKDADHLAEVHDEVVAELKKKMHELQEAIDRYLIVQGRPRRHAVRMDADGRVEAVLVLEH</sequence>
<feature type="coiled-coil region" evidence="1">
    <location>
        <begin position="397"/>
        <end position="424"/>
    </location>
</feature>
<gene>
    <name evidence="2" type="ORF">H6A60_06025</name>
</gene>
<name>A0ABS2DRS3_9BURK</name>
<dbReference type="RefSeq" id="WP_205102507.1">
    <property type="nucleotide sequence ID" value="NZ_JACJJC010000007.1"/>
</dbReference>
<evidence type="ECO:0000256" key="1">
    <source>
        <dbReference type="SAM" id="Coils"/>
    </source>
</evidence>
<keyword evidence="1" id="KW-0175">Coiled coil</keyword>
<organism evidence="2 3">
    <name type="scientific">Sutterella massiliensis</name>
    <dbReference type="NCBI Taxonomy" id="1816689"/>
    <lineage>
        <taxon>Bacteria</taxon>
        <taxon>Pseudomonadati</taxon>
        <taxon>Pseudomonadota</taxon>
        <taxon>Betaproteobacteria</taxon>
        <taxon>Burkholderiales</taxon>
        <taxon>Sutterellaceae</taxon>
        <taxon>Sutterella</taxon>
    </lineage>
</organism>
<evidence type="ECO:0000313" key="2">
    <source>
        <dbReference type="EMBL" id="MBM6704043.1"/>
    </source>
</evidence>
<dbReference type="Proteomes" id="UP000715095">
    <property type="component" value="Unassembled WGS sequence"/>
</dbReference>
<protein>
    <recommendedName>
        <fullName evidence="4">Cell division protein ZipA</fullName>
    </recommendedName>
</protein>
<keyword evidence="3" id="KW-1185">Reference proteome</keyword>
<dbReference type="EMBL" id="JACJJC010000007">
    <property type="protein sequence ID" value="MBM6704043.1"/>
    <property type="molecule type" value="Genomic_DNA"/>
</dbReference>
<comment type="caution">
    <text evidence="2">The sequence shown here is derived from an EMBL/GenBank/DDBJ whole genome shotgun (WGS) entry which is preliminary data.</text>
</comment>
<reference evidence="2 3" key="1">
    <citation type="journal article" date="2021" name="Sci. Rep.">
        <title>The distribution of antibiotic resistance genes in chicken gut microbiota commensals.</title>
        <authorList>
            <person name="Juricova H."/>
            <person name="Matiasovicova J."/>
            <person name="Kubasova T."/>
            <person name="Cejkova D."/>
            <person name="Rychlik I."/>
        </authorList>
    </citation>
    <scope>NUCLEOTIDE SEQUENCE [LARGE SCALE GENOMIC DNA]</scope>
    <source>
        <strain evidence="2 3">An829</strain>
    </source>
</reference>
<accession>A0ABS2DRS3</accession>
<evidence type="ECO:0000313" key="3">
    <source>
        <dbReference type="Proteomes" id="UP000715095"/>
    </source>
</evidence>
<proteinExistence type="predicted"/>